<evidence type="ECO:0000313" key="1">
    <source>
        <dbReference type="EMBL" id="QZE15514.1"/>
    </source>
</evidence>
<organism evidence="1 2">
    <name type="scientific">Halosquirtibacter laminarini</name>
    <dbReference type="NCBI Taxonomy" id="3374600"/>
    <lineage>
        <taxon>Bacteria</taxon>
        <taxon>Pseudomonadati</taxon>
        <taxon>Bacteroidota</taxon>
        <taxon>Bacteroidia</taxon>
        <taxon>Marinilabiliales</taxon>
        <taxon>Prolixibacteraceae</taxon>
        <taxon>Halosquirtibacter</taxon>
    </lineage>
</organism>
<accession>A0AC61NPY3</accession>
<name>A0AC61NPY3_9BACT</name>
<gene>
    <name evidence="1" type="ORF">K4L44_06695</name>
</gene>
<proteinExistence type="predicted"/>
<evidence type="ECO:0000313" key="2">
    <source>
        <dbReference type="Proteomes" id="UP000826212"/>
    </source>
</evidence>
<sequence>MKILVIGAHGLIGKEVVALLSKTPKYEIIEVGHRKGSLKVDMTSPESIVGLFKHIGTVDAIISTAGNARLGTYELLSEEDFWMAIHNKLMGQVNLVRYGYPFLNPEGMFILSSGILAKEPMYGASSISMANAGIDAFVKAVALEMTKSHRVNSISPPFVKETMEMLKMDSSTGTPAKDVALIYKKCLEDNKTGKIYDVRKYI</sequence>
<reference evidence="1" key="1">
    <citation type="submission" date="2021-08" db="EMBL/GenBank/DDBJ databases">
        <title>Novel anaerobic bacterium isolated from sea squirt in East Sea, Republic of Korea.</title>
        <authorList>
            <person name="Nguyen T.H."/>
            <person name="Li Z."/>
            <person name="Lee Y.-J."/>
            <person name="Ko J."/>
            <person name="Kim S.-G."/>
        </authorList>
    </citation>
    <scope>NUCLEOTIDE SEQUENCE</scope>
    <source>
        <strain evidence="1">KCTC 25031</strain>
    </source>
</reference>
<dbReference type="EMBL" id="CP081303">
    <property type="protein sequence ID" value="QZE15514.1"/>
    <property type="molecule type" value="Genomic_DNA"/>
</dbReference>
<protein>
    <submittedName>
        <fullName evidence="1">Short chain dehydrogenase</fullName>
    </submittedName>
</protein>
<keyword evidence="2" id="KW-1185">Reference proteome</keyword>
<dbReference type="Proteomes" id="UP000826212">
    <property type="component" value="Chromosome"/>
</dbReference>